<dbReference type="GO" id="GO:0010158">
    <property type="term" value="P:abaxial cell fate specification"/>
    <property type="evidence" value="ECO:0007669"/>
    <property type="project" value="InterPro"/>
</dbReference>
<proteinExistence type="predicted"/>
<dbReference type="GO" id="GO:0000976">
    <property type="term" value="F:transcription cis-regulatory region binding"/>
    <property type="evidence" value="ECO:0007669"/>
    <property type="project" value="InterPro"/>
</dbReference>
<feature type="compositionally biased region" description="Polar residues" evidence="7">
    <location>
        <begin position="383"/>
        <end position="409"/>
    </location>
</feature>
<gene>
    <name evidence="10" type="primary">LOC111291448</name>
</gene>
<dbReference type="KEGG" id="dzi:111291448"/>
<dbReference type="OrthoDB" id="551907at2759"/>
<name>A0A6P5YF15_DURZI</name>
<evidence type="ECO:0000256" key="7">
    <source>
        <dbReference type="SAM" id="MobiDB-lite"/>
    </source>
</evidence>
<dbReference type="RefSeq" id="XP_022738945.1">
    <property type="nucleotide sequence ID" value="XM_022883210.1"/>
</dbReference>
<dbReference type="GeneID" id="111291448"/>
<keyword evidence="3" id="KW-0221">Differentiation</keyword>
<dbReference type="InterPro" id="IPR044847">
    <property type="entry name" value="KAN_fam"/>
</dbReference>
<evidence type="ECO:0000256" key="5">
    <source>
        <dbReference type="ARBA" id="ARBA00023163"/>
    </source>
</evidence>
<dbReference type="InterPro" id="IPR009057">
    <property type="entry name" value="Homeodomain-like_sf"/>
</dbReference>
<keyword evidence="6" id="KW-0539">Nucleus</keyword>
<dbReference type="InterPro" id="IPR001005">
    <property type="entry name" value="SANT/Myb"/>
</dbReference>
<dbReference type="GO" id="GO:0006355">
    <property type="term" value="P:regulation of DNA-templated transcription"/>
    <property type="evidence" value="ECO:0007669"/>
    <property type="project" value="InterPro"/>
</dbReference>
<evidence type="ECO:0000256" key="3">
    <source>
        <dbReference type="ARBA" id="ARBA00022782"/>
    </source>
</evidence>
<feature type="region of interest" description="Disordered" evidence="7">
    <location>
        <begin position="365"/>
        <end position="430"/>
    </location>
</feature>
<dbReference type="SUPFAM" id="SSF46689">
    <property type="entry name" value="Homeodomain-like"/>
    <property type="match status" value="1"/>
</dbReference>
<dbReference type="FunFam" id="1.10.10.60:FF:000002">
    <property type="entry name" value="Myb family transcription factor"/>
    <property type="match status" value="1"/>
</dbReference>
<evidence type="ECO:0000256" key="1">
    <source>
        <dbReference type="ARBA" id="ARBA00004123"/>
    </source>
</evidence>
<keyword evidence="2" id="KW-0217">Developmental protein</keyword>
<reference evidence="10" key="1">
    <citation type="submission" date="2025-08" db="UniProtKB">
        <authorList>
            <consortium name="RefSeq"/>
        </authorList>
    </citation>
    <scope>IDENTIFICATION</scope>
    <source>
        <tissue evidence="10">Fruit stalk</tissue>
    </source>
</reference>
<dbReference type="PANTHER" id="PTHR31496">
    <property type="entry name" value="TRANSCRIPTION FACTOR KAN2-RELATED"/>
    <property type="match status" value="1"/>
</dbReference>
<organism evidence="9 10">
    <name type="scientific">Durio zibethinus</name>
    <name type="common">Durian</name>
    <dbReference type="NCBI Taxonomy" id="66656"/>
    <lineage>
        <taxon>Eukaryota</taxon>
        <taxon>Viridiplantae</taxon>
        <taxon>Streptophyta</taxon>
        <taxon>Embryophyta</taxon>
        <taxon>Tracheophyta</taxon>
        <taxon>Spermatophyta</taxon>
        <taxon>Magnoliopsida</taxon>
        <taxon>eudicotyledons</taxon>
        <taxon>Gunneridae</taxon>
        <taxon>Pentapetalae</taxon>
        <taxon>rosids</taxon>
        <taxon>malvids</taxon>
        <taxon>Malvales</taxon>
        <taxon>Malvaceae</taxon>
        <taxon>Helicteroideae</taxon>
        <taxon>Durio</taxon>
    </lineage>
</organism>
<dbReference type="AlphaFoldDB" id="A0A6P5YF15"/>
<protein>
    <submittedName>
        <fullName evidence="10">Transcription repressor KAN1-like</fullName>
    </submittedName>
</protein>
<dbReference type="PANTHER" id="PTHR31496:SF53">
    <property type="entry name" value="MYB-LIKE DOMAIN-CONTAINING PROTEIN"/>
    <property type="match status" value="1"/>
</dbReference>
<keyword evidence="9" id="KW-1185">Reference proteome</keyword>
<sequence length="430" mass="47288">MSHKGDFNEQSLNRIPDLSLHISPPNSAPSSICTGTNELDSSFDIWRKDDGIKSHSDSSVKAESQADTELSLANPASSALEAESPWQRNSGAAADTDDHKKWHRNLLKCGNSGQLSNINHGISLLDVSGLKPIKGIPVYSKCMSFPFSSSDSLLDMDPNKLRFYQTSPYSSYNCSSSASPVLHSPDRYRIGGAPRFNGISMEALRPQIHHQYTQYGATVGSSDLCNGMIRSRSIPQLHSQRNMRAPRMRWTSSLHARFVHAVELLGGHERATPKSVLELMDVKDLTLAHVKSHLQMYRTVKNTDKPAASSDGSGEEDYLPAATNTMRQNANCSVKQRAGSPNLSIEHDNNVYGYPSTNLWSKSSSRGVWSSSSRNPDEFRSEAPSSQSGNQLEVSSLAQEKILTGSNVGLHNPSLEFSLGRPEWQSKERD</sequence>
<dbReference type="Pfam" id="PF00249">
    <property type="entry name" value="Myb_DNA-binding"/>
    <property type="match status" value="1"/>
</dbReference>
<evidence type="ECO:0000256" key="6">
    <source>
        <dbReference type="ARBA" id="ARBA00023242"/>
    </source>
</evidence>
<dbReference type="GO" id="GO:0005634">
    <property type="term" value="C:nucleus"/>
    <property type="evidence" value="ECO:0007669"/>
    <property type="project" value="UniProtKB-SubCell"/>
</dbReference>
<feature type="domain" description="Myb-like" evidence="8">
    <location>
        <begin position="247"/>
        <end position="298"/>
    </location>
</feature>
<evidence type="ECO:0000313" key="10">
    <source>
        <dbReference type="RefSeq" id="XP_022738945.1"/>
    </source>
</evidence>
<keyword evidence="5" id="KW-0804">Transcription</keyword>
<keyword evidence="4" id="KW-0805">Transcription regulation</keyword>
<evidence type="ECO:0000256" key="4">
    <source>
        <dbReference type="ARBA" id="ARBA00023015"/>
    </source>
</evidence>
<feature type="region of interest" description="Disordered" evidence="7">
    <location>
        <begin position="54"/>
        <end position="97"/>
    </location>
</feature>
<evidence type="ECO:0000256" key="2">
    <source>
        <dbReference type="ARBA" id="ARBA00022473"/>
    </source>
</evidence>
<dbReference type="Gene3D" id="1.10.10.60">
    <property type="entry name" value="Homeodomain-like"/>
    <property type="match status" value="1"/>
</dbReference>
<dbReference type="Proteomes" id="UP000515121">
    <property type="component" value="Unplaced"/>
</dbReference>
<evidence type="ECO:0000259" key="8">
    <source>
        <dbReference type="Pfam" id="PF00249"/>
    </source>
</evidence>
<accession>A0A6P5YF15</accession>
<dbReference type="InterPro" id="IPR006447">
    <property type="entry name" value="Myb_dom_plants"/>
</dbReference>
<evidence type="ECO:0000313" key="9">
    <source>
        <dbReference type="Proteomes" id="UP000515121"/>
    </source>
</evidence>
<comment type="subcellular location">
    <subcellularLocation>
        <location evidence="1">Nucleus</location>
    </subcellularLocation>
</comment>
<dbReference type="NCBIfam" id="TIGR01557">
    <property type="entry name" value="myb_SHAQKYF"/>
    <property type="match status" value="1"/>
</dbReference>